<name>A0A0Q9YHD3_9BACI</name>
<sequence>MKQYIRPFILCLAGLVLFVAGCSETEKASRNTNGNEKDELETVHLALSPFQDVYSIHVGVEKGFFEEEGIELKIQETDWAGGNDLLVGGKVELATAGDSDIVLQNSNGVDTTLAYPIFYFAGAALMFDPNKYDWKTYDEFLEENNDDKEAMRLTLEQAKGKKVGLNTSVSEYTSFISMLNYAGLDSKDYEIVDMSQEDLPPALLSGSIDIMISGIPQRLAVKKEGYEELIDQTTLPYTISHNGFAARREWLEENPELSTKLLKAIFKTLHYIEENPDDSFPIIVEHMKKVGTEISEEQLESVWNQMEFFPSGIEFYKNEVLNPDGSFYWQDRFQAVVDIMEDEGKIEKERIEDLESLHYTIKLVEEIE</sequence>
<dbReference type="RefSeq" id="WP_057984714.1">
    <property type="nucleotide sequence ID" value="NZ_LDJR01000048.1"/>
</dbReference>
<gene>
    <name evidence="3" type="ORF">ABB05_11625</name>
    <name evidence="2" type="ORF">ACA29_01630</name>
</gene>
<dbReference type="EMBL" id="LGPB01000017">
    <property type="protein sequence ID" value="KRG16986.1"/>
    <property type="molecule type" value="Genomic_DNA"/>
</dbReference>
<protein>
    <recommendedName>
        <fullName evidence="6">ABC transporter substrate-binding protein</fullName>
    </recommendedName>
</protein>
<dbReference type="Proteomes" id="UP000077881">
    <property type="component" value="Unassembled WGS sequence"/>
</dbReference>
<evidence type="ECO:0000313" key="2">
    <source>
        <dbReference type="EMBL" id="KRG16986.1"/>
    </source>
</evidence>
<evidence type="ECO:0000313" key="5">
    <source>
        <dbReference type="Proteomes" id="UP000077881"/>
    </source>
</evidence>
<organism evidence="2 4">
    <name type="scientific">Lederbergia galactosidilytica</name>
    <dbReference type="NCBI Taxonomy" id="217031"/>
    <lineage>
        <taxon>Bacteria</taxon>
        <taxon>Bacillati</taxon>
        <taxon>Bacillota</taxon>
        <taxon>Bacilli</taxon>
        <taxon>Bacillales</taxon>
        <taxon>Bacillaceae</taxon>
        <taxon>Lederbergia</taxon>
    </lineage>
</organism>
<comment type="caution">
    <text evidence="2">The sequence shown here is derived from an EMBL/GenBank/DDBJ whole genome shotgun (WGS) entry which is preliminary data.</text>
</comment>
<dbReference type="Proteomes" id="UP000053881">
    <property type="component" value="Unassembled WGS sequence"/>
</dbReference>
<dbReference type="PANTHER" id="PTHR30024">
    <property type="entry name" value="ALIPHATIC SULFONATES-BINDING PROTEIN-RELATED"/>
    <property type="match status" value="1"/>
</dbReference>
<evidence type="ECO:0000256" key="1">
    <source>
        <dbReference type="SAM" id="SignalP"/>
    </source>
</evidence>
<evidence type="ECO:0000313" key="4">
    <source>
        <dbReference type="Proteomes" id="UP000053881"/>
    </source>
</evidence>
<dbReference type="EMBL" id="LDJR01000048">
    <property type="protein sequence ID" value="OAK70755.1"/>
    <property type="molecule type" value="Genomic_DNA"/>
</dbReference>
<dbReference type="PATRIC" id="fig|217031.4.peg.571"/>
<evidence type="ECO:0008006" key="6">
    <source>
        <dbReference type="Google" id="ProtNLM"/>
    </source>
</evidence>
<dbReference type="PROSITE" id="PS51257">
    <property type="entry name" value="PROKAR_LIPOPROTEIN"/>
    <property type="match status" value="1"/>
</dbReference>
<proteinExistence type="predicted"/>
<dbReference type="Gene3D" id="3.40.190.10">
    <property type="entry name" value="Periplasmic binding protein-like II"/>
    <property type="match status" value="2"/>
</dbReference>
<reference evidence="3 5" key="1">
    <citation type="submission" date="2015-05" db="EMBL/GenBank/DDBJ databases">
        <title>Comparison of genome.</title>
        <authorList>
            <person name="Zheng Z."/>
            <person name="Sun M."/>
        </authorList>
    </citation>
    <scope>NUCLEOTIDE SEQUENCE [LARGE SCALE GENOMIC DNA]</scope>
    <source>
        <strain evidence="3 5">G25-74</strain>
    </source>
</reference>
<keyword evidence="1" id="KW-0732">Signal</keyword>
<keyword evidence="5" id="KW-1185">Reference proteome</keyword>
<reference evidence="2 4" key="2">
    <citation type="submission" date="2015-06" db="EMBL/GenBank/DDBJ databases">
        <title>Genome sequencing project of Bacillus galactosidilyticus PL133.</title>
        <authorList>
            <person name="Gaiero J."/>
            <person name="Nicol R."/>
            <person name="Habash M."/>
        </authorList>
    </citation>
    <scope>NUCLEOTIDE SEQUENCE [LARGE SCALE GENOMIC DNA]</scope>
    <source>
        <strain evidence="2 4">PL133</strain>
    </source>
</reference>
<feature type="signal peptide" evidence="1">
    <location>
        <begin position="1"/>
        <end position="28"/>
    </location>
</feature>
<dbReference type="Pfam" id="PF13379">
    <property type="entry name" value="NMT1_2"/>
    <property type="match status" value="1"/>
</dbReference>
<dbReference type="SUPFAM" id="SSF53850">
    <property type="entry name" value="Periplasmic binding protein-like II"/>
    <property type="match status" value="1"/>
</dbReference>
<dbReference type="AlphaFoldDB" id="A0A0Q9YHD3"/>
<dbReference type="STRING" id="217031.ABB05_11625"/>
<evidence type="ECO:0000313" key="3">
    <source>
        <dbReference type="EMBL" id="OAK70755.1"/>
    </source>
</evidence>
<dbReference type="OrthoDB" id="286202at2"/>
<accession>A0A0Q9YHD3</accession>
<feature type="chain" id="PRO_5014238581" description="ABC transporter substrate-binding protein" evidence="1">
    <location>
        <begin position="29"/>
        <end position="368"/>
    </location>
</feature>